<evidence type="ECO:0000313" key="1">
    <source>
        <dbReference type="EMBL" id="MBU2949847.1"/>
    </source>
</evidence>
<organism evidence="1 2">
    <name type="scientific">Pseudotamlana agarivorans</name>
    <dbReference type="NCBI Taxonomy" id="481183"/>
    <lineage>
        <taxon>Bacteria</taxon>
        <taxon>Pseudomonadati</taxon>
        <taxon>Bacteroidota</taxon>
        <taxon>Flavobacteriia</taxon>
        <taxon>Flavobacteriales</taxon>
        <taxon>Flavobacteriaceae</taxon>
        <taxon>Pseudotamlana</taxon>
    </lineage>
</organism>
<name>A0ACC5U6A7_9FLAO</name>
<evidence type="ECO:0000313" key="2">
    <source>
        <dbReference type="Proteomes" id="UP001647509"/>
    </source>
</evidence>
<sequence>MDKYSFLNAAHTAYFSDLYNQYLENPDSVEPSWRAFFQGYDFGAENYDLDGEIIEGVSTQIPEHVQKEFNVLRLIDGYRMRGHLFTKTNPVRDRRSYTPTLELSNFDLSDSDLDTLFNAGEVLGVGPKTLRDIVKHLNNIYCESIGVEYMYLRNPEVIKWWQDQLNKNDNHPTFSAGTKKYILSKLNQAVTFENFLQTKYVGQKRFSLEGGESLIPAISNVLFYASKKYDVKECVLGMAHRGRLSTLVNIFRKPMNELFSEFDGKDFEDEYIDGDVKYHLGLTLDKTYQNGKTIKMNLVPNPSHLETVAPVAEGITRAKIDNDYGGDDSKIIPIIVHGDAAVAGQGVVYEVAQMSQLNGYKTGGTIHIVVNNQVGFTTNYLDARSSTYCTDVAKVTLSPVLHVNSDDAEAVVHAVELALEYRMRYKKDVYIDLLGYRKYGHNEGDEPRFTQPKLYKHISKHANPFKIYADKLVAENTIDKDYSAQIVAEFKETLETAYTQSKEDDSSKVREFMMERWTGFVRRGVDAMLEPADTAYAQDKLKDISKIVSTVPEGVKFLRKAERILDGRAKMVFETDNLDWGMAETLAYGSLLEEGFNVRISGQDVERGTFSHRHAILRDEISEERINLLNTNPANKGEMYIYNSFLSEYGVLGFDYGYAMANPNTLTIWEAQFGDFSNGAQIIFDQYLSAAEDKWKSQNGIVVLLPHGYEGQGSEHSSARIERYLQLCGNDNMIVADCTTPANFFHLLRRQMKRDFRKPLVVFTPKSLLRHPKAVSSISELATGGFQEVIDDTINPDKVKKIVLCTGKFYYDLLAKREELGTEDVALVRIEQLFPLHIDKIEAILKRYPNVEKYVWAQEEPKNMGAWMHIAQRLEIVKLEVCARAYSSVPAPGSSTRDKRRQQQVINAVFDIKS</sequence>
<reference evidence="1" key="1">
    <citation type="submission" date="2021-05" db="EMBL/GenBank/DDBJ databases">
        <title>Draft genomes of bacteria isolated from model marine particles.</title>
        <authorList>
            <person name="Datta M.S."/>
            <person name="Schwartzman J.A."/>
            <person name="Enke T.N."/>
            <person name="Saavedra J."/>
            <person name="Cermak N."/>
            <person name="Cordero O.X."/>
        </authorList>
    </citation>
    <scope>NUCLEOTIDE SEQUENCE</scope>
    <source>
        <strain evidence="1">I2M19</strain>
    </source>
</reference>
<dbReference type="EC" id="1.2.4.2" evidence="1"/>
<dbReference type="EMBL" id="JAHKPD010000008">
    <property type="protein sequence ID" value="MBU2949847.1"/>
    <property type="molecule type" value="Genomic_DNA"/>
</dbReference>
<dbReference type="Proteomes" id="UP001647509">
    <property type="component" value="Unassembled WGS sequence"/>
</dbReference>
<proteinExistence type="predicted"/>
<gene>
    <name evidence="1" type="ORF">KO493_03950</name>
</gene>
<keyword evidence="2" id="KW-1185">Reference proteome</keyword>
<keyword evidence="1" id="KW-0560">Oxidoreductase</keyword>
<protein>
    <submittedName>
        <fullName evidence="1">2-oxoglutarate dehydrogenase E1 component</fullName>
        <ecNumber evidence="1">1.2.4.2</ecNumber>
    </submittedName>
</protein>
<comment type="caution">
    <text evidence="1">The sequence shown here is derived from an EMBL/GenBank/DDBJ whole genome shotgun (WGS) entry which is preliminary data.</text>
</comment>
<accession>A0ACC5U6A7</accession>